<comment type="subcellular location">
    <subcellularLocation>
        <location evidence="5">Cell membrane</location>
        <topology evidence="5">Multi-pass membrane protein</topology>
    </subcellularLocation>
    <subcellularLocation>
        <location evidence="1">Endomembrane system</location>
        <topology evidence="1">Multi-pass membrane protein</topology>
    </subcellularLocation>
    <subcellularLocation>
        <location evidence="6">Membrane</location>
        <topology evidence="6">Multi-pass membrane protein</topology>
    </subcellularLocation>
</comment>
<comment type="similarity">
    <text evidence="5">Belongs to the complex I subunit 2 family.</text>
</comment>
<feature type="transmembrane region" description="Helical" evidence="5">
    <location>
        <begin position="55"/>
        <end position="79"/>
    </location>
</feature>
<dbReference type="EMBL" id="JACXAJ010000002">
    <property type="protein sequence ID" value="MBD1396586.1"/>
    <property type="molecule type" value="Genomic_DNA"/>
</dbReference>
<evidence type="ECO:0000256" key="3">
    <source>
        <dbReference type="ARBA" id="ARBA00022989"/>
    </source>
</evidence>
<feature type="transmembrane region" description="Helical" evidence="5">
    <location>
        <begin position="314"/>
        <end position="337"/>
    </location>
</feature>
<accession>A0ABR7XF94</accession>
<comment type="catalytic activity">
    <reaction evidence="5">
        <text>a quinone + NADH + 5 H(+)(in) = a quinol + NAD(+) + 4 H(+)(out)</text>
        <dbReference type="Rhea" id="RHEA:57888"/>
        <dbReference type="ChEBI" id="CHEBI:15378"/>
        <dbReference type="ChEBI" id="CHEBI:24646"/>
        <dbReference type="ChEBI" id="CHEBI:57540"/>
        <dbReference type="ChEBI" id="CHEBI:57945"/>
        <dbReference type="ChEBI" id="CHEBI:132124"/>
    </reaction>
</comment>
<keyword evidence="9" id="KW-1185">Reference proteome</keyword>
<evidence type="ECO:0000256" key="1">
    <source>
        <dbReference type="ARBA" id="ARBA00004127"/>
    </source>
</evidence>
<feature type="domain" description="NADH:quinone oxidoreductase/Mrp antiporter transmembrane" evidence="7">
    <location>
        <begin position="112"/>
        <end position="405"/>
    </location>
</feature>
<keyword evidence="4 5" id="KW-0472">Membrane</keyword>
<dbReference type="PANTHER" id="PTHR22773">
    <property type="entry name" value="NADH DEHYDROGENASE"/>
    <property type="match status" value="1"/>
</dbReference>
<feature type="transmembrane region" description="Helical" evidence="5">
    <location>
        <begin position="25"/>
        <end position="43"/>
    </location>
</feature>
<protein>
    <recommendedName>
        <fullName evidence="5">NADH-quinone oxidoreductase subunit N</fullName>
        <ecNumber evidence="5">7.1.1.-</ecNumber>
    </recommendedName>
    <alternativeName>
        <fullName evidence="5">NADH dehydrogenase I subunit N</fullName>
    </alternativeName>
    <alternativeName>
        <fullName evidence="5">NDH-1 subunit N</fullName>
    </alternativeName>
</protein>
<feature type="transmembrane region" description="Helical" evidence="5">
    <location>
        <begin position="229"/>
        <end position="249"/>
    </location>
</feature>
<feature type="transmembrane region" description="Helical" evidence="5">
    <location>
        <begin position="189"/>
        <end position="208"/>
    </location>
</feature>
<organism evidence="8 9">
    <name type="scientific">Pontibacter aquaedesilientis</name>
    <dbReference type="NCBI Taxonomy" id="2766980"/>
    <lineage>
        <taxon>Bacteria</taxon>
        <taxon>Pseudomonadati</taxon>
        <taxon>Bacteroidota</taxon>
        <taxon>Cytophagia</taxon>
        <taxon>Cytophagales</taxon>
        <taxon>Hymenobacteraceae</taxon>
        <taxon>Pontibacter</taxon>
    </lineage>
</organism>
<feature type="transmembrane region" description="Helical" evidence="5">
    <location>
        <begin position="91"/>
        <end position="109"/>
    </location>
</feature>
<comment type="function">
    <text evidence="5">NDH-1 shuttles electrons from NADH, via FMN and iron-sulfur (Fe-S) centers, to quinones in the respiratory chain. The immediate electron acceptor for the enzyme in this species is believed to be a menaquinone. Couples the redox reaction to proton translocation (for every two electrons transferred, four hydrogen ions are translocated across the cytoplasmic membrane), and thus conserves the redox energy in a proton gradient.</text>
</comment>
<dbReference type="NCBIfam" id="TIGR01770">
    <property type="entry name" value="NDH_I_N"/>
    <property type="match status" value="1"/>
</dbReference>
<evidence type="ECO:0000313" key="8">
    <source>
        <dbReference type="EMBL" id="MBD1396586.1"/>
    </source>
</evidence>
<dbReference type="RefSeq" id="WP_191182753.1">
    <property type="nucleotide sequence ID" value="NZ_JACXAJ010000002.1"/>
</dbReference>
<evidence type="ECO:0000259" key="7">
    <source>
        <dbReference type="Pfam" id="PF00361"/>
    </source>
</evidence>
<proteinExistence type="inferred from homology"/>
<dbReference type="PRINTS" id="PR01434">
    <property type="entry name" value="NADHDHGNASE5"/>
</dbReference>
<feature type="transmembrane region" description="Helical" evidence="5">
    <location>
        <begin position="435"/>
        <end position="459"/>
    </location>
</feature>
<gene>
    <name evidence="5" type="primary">nuoN</name>
    <name evidence="8" type="ORF">H9Q13_05360</name>
</gene>
<name>A0ABR7XF94_9BACT</name>
<feature type="transmembrane region" description="Helical" evidence="5">
    <location>
        <begin position="395"/>
        <end position="414"/>
    </location>
</feature>
<sequence>MISIILLSGFGIISLFAGFLKSKRILLPMALLFLVVVFGVNLFDWDQNQSYFSNMLTIDNFAVAFTGIMVLSTLLILPFTQHYITRNDENVGELYALILFSLVGAIMMVSYNNMLMLFIGIEILSIAMYVFAGSDKGSMRSAEAALKYFLMGSFFTGILLFGIVMIYGATGTFNIAEIAGSAEAMGTAGVNNIMFMLGVLMIIIGISFKVSAAPFHFWTPDVYEGTPTVWTAYMSTVVKTAGVAAFYKLMDSAFAASYGSWMPTLVAIIVLTLLIGNVGAVVQQSMKRMLAYSSISHAGYLLMTLLAFNEFSQSAILFYSFAYSTASIAAFGVLQLVARQRQSENYEAFNGLGKTNPLLAFAVSVSMLSLAGIPMTAGFFGKFFVFSALVEQPNMMWMIVVAVILAAVGVYYYFRVIITMYLHPVAEGHSPIKSTSFINIMLIIISVLTILLGIAPALLSDVL</sequence>
<feature type="transmembrane region" description="Helical" evidence="5">
    <location>
        <begin position="115"/>
        <end position="133"/>
    </location>
</feature>
<keyword evidence="5" id="KW-0520">NAD</keyword>
<evidence type="ECO:0000313" key="9">
    <source>
        <dbReference type="Proteomes" id="UP000625551"/>
    </source>
</evidence>
<evidence type="ECO:0000256" key="2">
    <source>
        <dbReference type="ARBA" id="ARBA00022692"/>
    </source>
</evidence>
<feature type="transmembrane region" description="Helical" evidence="5">
    <location>
        <begin position="289"/>
        <end position="308"/>
    </location>
</feature>
<keyword evidence="5" id="KW-0813">Transport</keyword>
<feature type="transmembrane region" description="Helical" evidence="5">
    <location>
        <begin position="358"/>
        <end position="380"/>
    </location>
</feature>
<evidence type="ECO:0000256" key="4">
    <source>
        <dbReference type="ARBA" id="ARBA00023136"/>
    </source>
</evidence>
<dbReference type="Pfam" id="PF00361">
    <property type="entry name" value="Proton_antipo_M"/>
    <property type="match status" value="1"/>
</dbReference>
<dbReference type="InterPro" id="IPR001750">
    <property type="entry name" value="ND/Mrp_TM"/>
</dbReference>
<dbReference type="EC" id="7.1.1.-" evidence="5"/>
<feature type="transmembrane region" description="Helical" evidence="5">
    <location>
        <begin position="145"/>
        <end position="169"/>
    </location>
</feature>
<keyword evidence="3 5" id="KW-1133">Transmembrane helix</keyword>
<keyword evidence="5" id="KW-1003">Cell membrane</keyword>
<comment type="subunit">
    <text evidence="5">NDH-1 is composed of 14 different subunits. Subunits NuoA, H, J, K, L, M, N constitute the membrane sector of the complex.</text>
</comment>
<dbReference type="Proteomes" id="UP000625551">
    <property type="component" value="Unassembled WGS sequence"/>
</dbReference>
<keyword evidence="2 5" id="KW-0812">Transmembrane</keyword>
<keyword evidence="5" id="KW-0874">Quinone</keyword>
<keyword evidence="5" id="KW-1278">Translocase</keyword>
<reference evidence="8 9" key="1">
    <citation type="submission" date="2020-09" db="EMBL/GenBank/DDBJ databases">
        <title>Genome sequencing and assembly of Pontibacter sp.</title>
        <authorList>
            <person name="Chhetri G."/>
        </authorList>
    </citation>
    <scope>NUCLEOTIDE SEQUENCE [LARGE SCALE GENOMIC DNA]</scope>
    <source>
        <strain evidence="8 9">JH31</strain>
    </source>
</reference>
<dbReference type="InterPro" id="IPR010096">
    <property type="entry name" value="NADH-Q_OxRdtase_suN/2"/>
</dbReference>
<evidence type="ECO:0000256" key="5">
    <source>
        <dbReference type="HAMAP-Rule" id="MF_00445"/>
    </source>
</evidence>
<dbReference type="HAMAP" id="MF_00445">
    <property type="entry name" value="NDH1_NuoN_1"/>
    <property type="match status" value="1"/>
</dbReference>
<evidence type="ECO:0000256" key="6">
    <source>
        <dbReference type="RuleBase" id="RU000320"/>
    </source>
</evidence>
<feature type="transmembrane region" description="Helical" evidence="5">
    <location>
        <begin position="261"/>
        <end position="282"/>
    </location>
</feature>
<comment type="caution">
    <text evidence="8">The sequence shown here is derived from an EMBL/GenBank/DDBJ whole genome shotgun (WGS) entry which is preliminary data.</text>
</comment>